<evidence type="ECO:0000256" key="2">
    <source>
        <dbReference type="SAM" id="Phobius"/>
    </source>
</evidence>
<dbReference type="SUPFAM" id="SSF55486">
    <property type="entry name" value="Metalloproteases ('zincins'), catalytic domain"/>
    <property type="match status" value="1"/>
</dbReference>
<dbReference type="KEGG" id="mhu:Mhun_0432"/>
<keyword evidence="2" id="KW-1133">Transmembrane helix</keyword>
<dbReference type="Proteomes" id="UP000001941">
    <property type="component" value="Chromosome"/>
</dbReference>
<dbReference type="Pfam" id="PF01833">
    <property type="entry name" value="TIG"/>
    <property type="match status" value="1"/>
</dbReference>
<feature type="transmembrane region" description="Helical" evidence="2">
    <location>
        <begin position="12"/>
        <end position="33"/>
    </location>
</feature>
<sequence length="1002" mass="107377">MGKTDKRFNIYGIRILQLIFILFFITGITVGVMDKKTVPDLVKESDLVVTGTVKDIESNWDDEKLNIYTITTIIVNEVFLGPAIPKEEIKILSKGGTVNEITQWVEDEPSFSIGSDVGLLLNYPLKNQYLTNNMSDEICTVTGNFQGVFSIQNNKVDSEEHNEYGRYSIDEFKLIIEEAIQGREHIISSKKLFVKSGYEEKKKLETSSPMIQSVTPSTASAGTDTIITIKGTGFGTKSSRDSNADVFFLYRFNGQDQTLIWASGFPHFSINEYDIVSWTDSQIRVKVPVGRTQDNYDGGASSGYVGILTDNGEVSNVADFSVTFSYGKRKWPVTSVNYYINPGSIIGSLTAIQNAANSWNGQSSFKFNYAGTSSTTKSGADGKNVLLFRDLGSSGPIAQATYWFSSGIISEADVEFNTYYSWTTDTASGGLKNIEAIAIHELGHWLNLKDLYGWVPGFPSDLSPIMKVMFGYNGDVIGNTNLKTLSASEIAGIKWIYGGSGPTPTPTPTLTPTPTPTPTLTPTPTPTPTLTPTPTPTPTLTPTPTPTPTLTPTPTPTPTLTPTPTPTPTLTPTPTPTPTLTPTPTPTPTLTPTPTPTPTLTPTPTPTPTLTPTPTPTPTLTPTPTPIPVPVVTGIIPESGQAGLTINYTVTGSNFVDGAFVHLVKEGQTNITSTGTLKEGKLTGIFNLPLDAITGPWNVIVEQDELFSNDNILFTITPAPADTPVITSINPDSGEKGTEIIYSITGEHLLNGAIVNLTHEGEENITSIGYLMGSQLFGTFVIPTDALTGPWNASVNQNGLYSNDEIQFTITDGPVHIPVVHNITPDSGMQGESTDYLLQGENLTDGALVNLSHPEQVNISSTGNLSEGNLTGTIAIPDDALPGPWNVTVNQSGLTSNDNVQFIVLPSGPFPVVRSIAMSFAAPGKGSGFVVYGENFENGAIVNLSHSGEKNITAIGELVKGTLTGTFSIPESCRPGLWNVTVNVRGKVSNDNVQYPIKGKLR</sequence>
<dbReference type="GO" id="GO:0006508">
    <property type="term" value="P:proteolysis"/>
    <property type="evidence" value="ECO:0007669"/>
    <property type="project" value="InterPro"/>
</dbReference>
<name>Q2FQH1_METHJ</name>
<dbReference type="Gene3D" id="3.40.390.10">
    <property type="entry name" value="Collagenase (Catalytic Domain)"/>
    <property type="match status" value="1"/>
</dbReference>
<dbReference type="InterPro" id="IPR006026">
    <property type="entry name" value="Peptidase_Metallo"/>
</dbReference>
<evidence type="ECO:0000256" key="1">
    <source>
        <dbReference type="SAM" id="MobiDB-lite"/>
    </source>
</evidence>
<feature type="domain" description="Peptidase metallopeptidase" evidence="3">
    <location>
        <begin position="327"/>
        <end position="499"/>
    </location>
</feature>
<keyword evidence="2" id="KW-0472">Membrane</keyword>
<dbReference type="InterPro" id="IPR024079">
    <property type="entry name" value="MetalloPept_cat_dom_sf"/>
</dbReference>
<keyword evidence="2" id="KW-0812">Transmembrane</keyword>
<organism evidence="4 5">
    <name type="scientific">Methanospirillum hungatei JF-1 (strain ATCC 27890 / DSM 864 / NBRC 100397 / JF-1)</name>
    <dbReference type="NCBI Taxonomy" id="323259"/>
    <lineage>
        <taxon>Archaea</taxon>
        <taxon>Methanobacteriati</taxon>
        <taxon>Methanobacteriota</taxon>
        <taxon>Stenosarchaea group</taxon>
        <taxon>Methanomicrobia</taxon>
        <taxon>Methanomicrobiales</taxon>
        <taxon>Methanospirillaceae</taxon>
        <taxon>Methanospirillum</taxon>
    </lineage>
</organism>
<dbReference type="InterPro" id="IPR013783">
    <property type="entry name" value="Ig-like_fold"/>
</dbReference>
<dbReference type="Gene3D" id="2.60.40.10">
    <property type="entry name" value="Immunoglobulins"/>
    <property type="match status" value="2"/>
</dbReference>
<feature type="region of interest" description="Disordered" evidence="1">
    <location>
        <begin position="501"/>
        <end position="625"/>
    </location>
</feature>
<dbReference type="STRING" id="323259.Mhun_0432"/>
<dbReference type="PANTHER" id="PTHR36549">
    <property type="entry name" value="LYSINE-RICH ARABINOGALACTAN PROTEIN 19"/>
    <property type="match status" value="1"/>
</dbReference>
<dbReference type="InterPro" id="IPR014756">
    <property type="entry name" value="Ig_E-set"/>
</dbReference>
<dbReference type="CDD" id="cd00102">
    <property type="entry name" value="IPT"/>
    <property type="match status" value="1"/>
</dbReference>
<evidence type="ECO:0000313" key="4">
    <source>
        <dbReference type="EMBL" id="ABD40195.1"/>
    </source>
</evidence>
<dbReference type="InterPro" id="IPR038793">
    <property type="entry name" value="AGP19"/>
</dbReference>
<dbReference type="SMART" id="SM00235">
    <property type="entry name" value="ZnMc"/>
    <property type="match status" value="1"/>
</dbReference>
<proteinExistence type="predicted"/>
<reference evidence="5" key="1">
    <citation type="journal article" date="2016" name="Stand. Genomic Sci.">
        <title>Complete genome sequence of Methanospirillum hungatei type strain JF1.</title>
        <authorList>
            <person name="Gunsalus R.P."/>
            <person name="Cook L.E."/>
            <person name="Crable B."/>
            <person name="Rohlin L."/>
            <person name="McDonald E."/>
            <person name="Mouttaki H."/>
            <person name="Sieber J.R."/>
            <person name="Poweleit N."/>
            <person name="Zhou H."/>
            <person name="Lapidus A.L."/>
            <person name="Daligault H.E."/>
            <person name="Land M."/>
            <person name="Gilna P."/>
            <person name="Ivanova N."/>
            <person name="Kyrpides N."/>
            <person name="Culley D.E."/>
            <person name="McInerney M.J."/>
        </authorList>
    </citation>
    <scope>NUCLEOTIDE SEQUENCE [LARGE SCALE GENOMIC DNA]</scope>
    <source>
        <strain evidence="5">ATCC 27890 / DSM 864 / NBRC 100397 / JF-1</strain>
    </source>
</reference>
<dbReference type="GO" id="GO:0005886">
    <property type="term" value="C:plasma membrane"/>
    <property type="evidence" value="ECO:0007669"/>
    <property type="project" value="InterPro"/>
</dbReference>
<dbReference type="InParanoid" id="Q2FQH1"/>
<dbReference type="SUPFAM" id="SSF81296">
    <property type="entry name" value="E set domains"/>
    <property type="match status" value="1"/>
</dbReference>
<protein>
    <recommendedName>
        <fullName evidence="3">Peptidase metallopeptidase domain-containing protein</fullName>
    </recommendedName>
</protein>
<gene>
    <name evidence="4" type="ordered locus">Mhun_0432</name>
</gene>
<evidence type="ECO:0000313" key="5">
    <source>
        <dbReference type="Proteomes" id="UP000001941"/>
    </source>
</evidence>
<dbReference type="PANTHER" id="PTHR36549:SF3">
    <property type="entry name" value="LYSINE-RICH ARABINOGALACTAN PROTEIN 19"/>
    <property type="match status" value="1"/>
</dbReference>
<dbReference type="AlphaFoldDB" id="Q2FQH1"/>
<dbReference type="EnsemblBacteria" id="ABD40195">
    <property type="protein sequence ID" value="ABD40195"/>
    <property type="gene ID" value="Mhun_0432"/>
</dbReference>
<dbReference type="GO" id="GO:0008237">
    <property type="term" value="F:metallopeptidase activity"/>
    <property type="evidence" value="ECO:0007669"/>
    <property type="project" value="InterPro"/>
</dbReference>
<dbReference type="CDD" id="cd04279">
    <property type="entry name" value="ZnMc_MMP_like_1"/>
    <property type="match status" value="1"/>
</dbReference>
<dbReference type="EMBL" id="CP000254">
    <property type="protein sequence ID" value="ABD40195.1"/>
    <property type="molecule type" value="Genomic_DNA"/>
</dbReference>
<feature type="compositionally biased region" description="Pro residues" evidence="1">
    <location>
        <begin position="503"/>
        <end position="625"/>
    </location>
</feature>
<keyword evidence="5" id="KW-1185">Reference proteome</keyword>
<dbReference type="InterPro" id="IPR002909">
    <property type="entry name" value="IPT_dom"/>
</dbReference>
<dbReference type="eggNOG" id="arCOG03579">
    <property type="taxonomic scope" value="Archaea"/>
</dbReference>
<dbReference type="GO" id="GO:0008270">
    <property type="term" value="F:zinc ion binding"/>
    <property type="evidence" value="ECO:0007669"/>
    <property type="project" value="InterPro"/>
</dbReference>
<dbReference type="HOGENOM" id="CLU_299285_0_0_2"/>
<evidence type="ECO:0000259" key="3">
    <source>
        <dbReference type="SMART" id="SM00235"/>
    </source>
</evidence>
<accession>Q2FQH1</accession>